<proteinExistence type="predicted"/>
<dbReference type="AlphaFoldDB" id="A0AAW9RGA3"/>
<dbReference type="Gene3D" id="2.60.120.10">
    <property type="entry name" value="Jelly Rolls"/>
    <property type="match status" value="1"/>
</dbReference>
<dbReference type="InterPro" id="IPR011051">
    <property type="entry name" value="RmlC_Cupin_sf"/>
</dbReference>
<name>A0AAW9RGA3_9GAMM</name>
<dbReference type="EMBL" id="JAZHOG010000002">
    <property type="protein sequence ID" value="MEJ8566781.1"/>
    <property type="molecule type" value="Genomic_DNA"/>
</dbReference>
<evidence type="ECO:0000313" key="1">
    <source>
        <dbReference type="EMBL" id="MEJ8566781.1"/>
    </source>
</evidence>
<dbReference type="SUPFAM" id="SSF51182">
    <property type="entry name" value="RmlC-like cupins"/>
    <property type="match status" value="1"/>
</dbReference>
<sequence length="116" mass="12787">MKITVHPGHFKNRAQAYDEIEIAALYPADFKVPPVDNDNHWHEFSSQIYILEGELHITDVDQDKTLVAGPGARVDVPARVVHQEKSGQGYTVIAGMSVDPASLDGPTDLDPKLLEK</sequence>
<keyword evidence="2" id="KW-1185">Reference proteome</keyword>
<dbReference type="RefSeq" id="WP_354694101.1">
    <property type="nucleotide sequence ID" value="NZ_JAZHOG010000002.1"/>
</dbReference>
<evidence type="ECO:0008006" key="3">
    <source>
        <dbReference type="Google" id="ProtNLM"/>
    </source>
</evidence>
<dbReference type="CDD" id="cd02208">
    <property type="entry name" value="cupin_RmlC-like"/>
    <property type="match status" value="1"/>
</dbReference>
<reference evidence="1 2" key="1">
    <citation type="submission" date="2024-02" db="EMBL/GenBank/DDBJ databases">
        <title>A novel Wenzhouxiangellaceae bacterium, isolated from coastal sediments.</title>
        <authorList>
            <person name="Du Z.-J."/>
            <person name="Ye Y.-Q."/>
            <person name="Zhang X.-Y."/>
        </authorList>
    </citation>
    <scope>NUCLEOTIDE SEQUENCE [LARGE SCALE GENOMIC DNA]</scope>
    <source>
        <strain evidence="1 2">CH-27</strain>
    </source>
</reference>
<gene>
    <name evidence="1" type="ORF">V3330_03990</name>
</gene>
<organism evidence="1 2">
    <name type="scientific">Elongatibacter sediminis</name>
    <dbReference type="NCBI Taxonomy" id="3119006"/>
    <lineage>
        <taxon>Bacteria</taxon>
        <taxon>Pseudomonadati</taxon>
        <taxon>Pseudomonadota</taxon>
        <taxon>Gammaproteobacteria</taxon>
        <taxon>Chromatiales</taxon>
        <taxon>Wenzhouxiangellaceae</taxon>
        <taxon>Elongatibacter</taxon>
    </lineage>
</organism>
<comment type="caution">
    <text evidence="1">The sequence shown here is derived from an EMBL/GenBank/DDBJ whole genome shotgun (WGS) entry which is preliminary data.</text>
</comment>
<dbReference type="Proteomes" id="UP001359886">
    <property type="component" value="Unassembled WGS sequence"/>
</dbReference>
<dbReference type="InterPro" id="IPR014710">
    <property type="entry name" value="RmlC-like_jellyroll"/>
</dbReference>
<evidence type="ECO:0000313" key="2">
    <source>
        <dbReference type="Proteomes" id="UP001359886"/>
    </source>
</evidence>
<protein>
    <recommendedName>
        <fullName evidence="3">Cupin 2 conserved barrel domain-containing protein</fullName>
    </recommendedName>
</protein>
<accession>A0AAW9RGA3</accession>